<dbReference type="OrthoDB" id="10297102at2759"/>
<evidence type="ECO:0000313" key="2">
    <source>
        <dbReference type="EMBL" id="CAG8960242.1"/>
    </source>
</evidence>
<gene>
    <name evidence="2" type="ORF">HYFRA_00012761</name>
</gene>
<keyword evidence="1" id="KW-0732">Signal</keyword>
<comment type="caution">
    <text evidence="2">The sequence shown here is derived from an EMBL/GenBank/DDBJ whole genome shotgun (WGS) entry which is preliminary data.</text>
</comment>
<dbReference type="Proteomes" id="UP000696280">
    <property type="component" value="Unassembled WGS sequence"/>
</dbReference>
<organism evidence="2 3">
    <name type="scientific">Hymenoscyphus fraxineus</name>
    <dbReference type="NCBI Taxonomy" id="746836"/>
    <lineage>
        <taxon>Eukaryota</taxon>
        <taxon>Fungi</taxon>
        <taxon>Dikarya</taxon>
        <taxon>Ascomycota</taxon>
        <taxon>Pezizomycotina</taxon>
        <taxon>Leotiomycetes</taxon>
        <taxon>Helotiales</taxon>
        <taxon>Helotiaceae</taxon>
        <taxon>Hymenoscyphus</taxon>
    </lineage>
</organism>
<feature type="signal peptide" evidence="1">
    <location>
        <begin position="1"/>
        <end position="21"/>
    </location>
</feature>
<sequence length="71" mass="7659">MQLLNIQTTIFLLASVLSVKAAPISADGLQVHSDYANIEMRHLPEEHAEAAIEQRASSGKFKIGGTGRQVV</sequence>
<dbReference type="AlphaFoldDB" id="A0A9N9L9Y8"/>
<name>A0A9N9L9Y8_9HELO</name>
<reference evidence="2" key="1">
    <citation type="submission" date="2021-07" db="EMBL/GenBank/DDBJ databases">
        <authorList>
            <person name="Durling M."/>
        </authorList>
    </citation>
    <scope>NUCLEOTIDE SEQUENCE</scope>
</reference>
<evidence type="ECO:0000256" key="1">
    <source>
        <dbReference type="SAM" id="SignalP"/>
    </source>
</evidence>
<evidence type="ECO:0000313" key="3">
    <source>
        <dbReference type="Proteomes" id="UP000696280"/>
    </source>
</evidence>
<keyword evidence="3" id="KW-1185">Reference proteome</keyword>
<dbReference type="EMBL" id="CAJVRL010000097">
    <property type="protein sequence ID" value="CAG8960242.1"/>
    <property type="molecule type" value="Genomic_DNA"/>
</dbReference>
<feature type="chain" id="PRO_5040286518" evidence="1">
    <location>
        <begin position="22"/>
        <end position="71"/>
    </location>
</feature>
<proteinExistence type="predicted"/>
<protein>
    <submittedName>
        <fullName evidence="2">Uncharacterized protein</fullName>
    </submittedName>
</protein>
<accession>A0A9N9L9Y8</accession>